<feature type="region of interest" description="Disordered" evidence="1">
    <location>
        <begin position="37"/>
        <end position="90"/>
    </location>
</feature>
<dbReference type="EnsemblPlants" id="ORUFI02G13460.1">
    <property type="protein sequence ID" value="ORUFI02G13460.1"/>
    <property type="gene ID" value="ORUFI02G13460"/>
</dbReference>
<dbReference type="AlphaFoldDB" id="A0A0E0NDG3"/>
<feature type="compositionally biased region" description="Low complexity" evidence="1">
    <location>
        <begin position="37"/>
        <end position="50"/>
    </location>
</feature>
<reference evidence="2" key="2">
    <citation type="submission" date="2015-06" db="UniProtKB">
        <authorList>
            <consortium name="EnsemblPlants"/>
        </authorList>
    </citation>
    <scope>IDENTIFICATION</scope>
</reference>
<accession>A0A0E0NDG3</accession>
<dbReference type="Gramene" id="ORUFI02G13460.1">
    <property type="protein sequence ID" value="ORUFI02G13460.1"/>
    <property type="gene ID" value="ORUFI02G13460"/>
</dbReference>
<evidence type="ECO:0000256" key="1">
    <source>
        <dbReference type="SAM" id="MobiDB-lite"/>
    </source>
</evidence>
<evidence type="ECO:0000313" key="3">
    <source>
        <dbReference type="Proteomes" id="UP000008022"/>
    </source>
</evidence>
<keyword evidence="3" id="KW-1185">Reference proteome</keyword>
<protein>
    <submittedName>
        <fullName evidence="2">Uncharacterized protein</fullName>
    </submittedName>
</protein>
<organism evidence="2 3">
    <name type="scientific">Oryza rufipogon</name>
    <name type="common">Brownbeard rice</name>
    <name type="synonym">Asian wild rice</name>
    <dbReference type="NCBI Taxonomy" id="4529"/>
    <lineage>
        <taxon>Eukaryota</taxon>
        <taxon>Viridiplantae</taxon>
        <taxon>Streptophyta</taxon>
        <taxon>Embryophyta</taxon>
        <taxon>Tracheophyta</taxon>
        <taxon>Spermatophyta</taxon>
        <taxon>Magnoliopsida</taxon>
        <taxon>Liliopsida</taxon>
        <taxon>Poales</taxon>
        <taxon>Poaceae</taxon>
        <taxon>BOP clade</taxon>
        <taxon>Oryzoideae</taxon>
        <taxon>Oryzeae</taxon>
        <taxon>Oryzinae</taxon>
        <taxon>Oryza</taxon>
    </lineage>
</organism>
<name>A0A0E0NDG3_ORYRU</name>
<dbReference type="HOGENOM" id="CLU_1322784_0_0_1"/>
<reference evidence="3" key="1">
    <citation type="submission" date="2013-06" db="EMBL/GenBank/DDBJ databases">
        <authorList>
            <person name="Zhao Q."/>
        </authorList>
    </citation>
    <scope>NUCLEOTIDE SEQUENCE</scope>
    <source>
        <strain evidence="3">cv. W1943</strain>
    </source>
</reference>
<sequence>MRKTTHRRQLLLHCHHSLAPLHCHHIASGVSAGATTTAAAASGRHATATALPPSPPQPHLHRGGRSTAGESLAAPPPHHPQAATPSPSCRRAAAVPGLLLPHWPDLGARSNLRGTGSATFPRRPAVSASDAEVDVIGLAPSSSHQGGSPSLIGLAAGELRRRRGEGEGGVAAARAARVLPPEPPVRERHGRKGSLRALVLFLNISPKH</sequence>
<dbReference type="Proteomes" id="UP000008022">
    <property type="component" value="Unassembled WGS sequence"/>
</dbReference>
<evidence type="ECO:0000313" key="2">
    <source>
        <dbReference type="EnsemblPlants" id="ORUFI02G13460.1"/>
    </source>
</evidence>
<proteinExistence type="predicted"/>